<dbReference type="Proteomes" id="UP000806528">
    <property type="component" value="Unassembled WGS sequence"/>
</dbReference>
<evidence type="ECO:0000313" key="2">
    <source>
        <dbReference type="Proteomes" id="UP000806528"/>
    </source>
</evidence>
<organism evidence="1 2">
    <name type="scientific">Nocardiopsis coralli</name>
    <dbReference type="NCBI Taxonomy" id="2772213"/>
    <lineage>
        <taxon>Bacteria</taxon>
        <taxon>Bacillati</taxon>
        <taxon>Actinomycetota</taxon>
        <taxon>Actinomycetes</taxon>
        <taxon>Streptosporangiales</taxon>
        <taxon>Nocardiopsidaceae</taxon>
        <taxon>Nocardiopsis</taxon>
    </lineage>
</organism>
<evidence type="ECO:0000313" key="1">
    <source>
        <dbReference type="EMBL" id="MBE3002349.1"/>
    </source>
</evidence>
<gene>
    <name evidence="1" type="ORF">IDM40_27160</name>
</gene>
<sequence length="128" mass="14606">MIQENWDAGSTIYTGKSGEEDVKLILSRHFSVEFYLSSTFVHPFHIDVTDNDGYKWNKGKQDDFVYWPFLVDIWTQEDVTSSDYIPFTSGVLTLLWGQGLPAVAACDFEHELPWSGGIQSPVMPPEHF</sequence>
<dbReference type="EMBL" id="JADBGI010000042">
    <property type="protein sequence ID" value="MBE3002349.1"/>
    <property type="molecule type" value="Genomic_DNA"/>
</dbReference>
<keyword evidence="2" id="KW-1185">Reference proteome</keyword>
<dbReference type="RefSeq" id="WP_193124935.1">
    <property type="nucleotide sequence ID" value="NZ_JADBGI010000042.1"/>
</dbReference>
<accession>A0ABR9PET5</accession>
<name>A0ABR9PET5_9ACTN</name>
<protein>
    <submittedName>
        <fullName evidence="1">Uncharacterized protein</fullName>
    </submittedName>
</protein>
<reference evidence="1 2" key="1">
    <citation type="submission" date="2020-09" db="EMBL/GenBank/DDBJ databases">
        <title>Diversity and distribution of actinomycetes associated with coral in the coast of Hainan.</title>
        <authorList>
            <person name="Li F."/>
        </authorList>
    </citation>
    <scope>NUCLEOTIDE SEQUENCE [LARGE SCALE GENOMIC DNA]</scope>
    <source>
        <strain evidence="1 2">HNM0947</strain>
    </source>
</reference>
<comment type="caution">
    <text evidence="1">The sequence shown here is derived from an EMBL/GenBank/DDBJ whole genome shotgun (WGS) entry which is preliminary data.</text>
</comment>
<proteinExistence type="predicted"/>